<feature type="transmembrane region" description="Helical" evidence="2">
    <location>
        <begin position="6"/>
        <end position="25"/>
    </location>
</feature>
<keyword evidence="4" id="KW-1185">Reference proteome</keyword>
<reference evidence="3 4" key="1">
    <citation type="submission" date="2020-01" db="EMBL/GenBank/DDBJ databases">
        <title>Patterns of diversity and host range of bacteriophage communities associated with bean-nodulatin bacteria.</title>
        <authorList>
            <person name="Vann Cauwenberghe J."/>
            <person name="Santamaria R.I."/>
            <person name="Bustos P."/>
            <person name="Juarez S."/>
            <person name="Gonzalez V."/>
        </authorList>
    </citation>
    <scope>NUCLEOTIDE SEQUENCE [LARGE SCALE GENOMIC DNA]</scope>
    <source>
        <strain evidence="4">RHph</strain>
    </source>
</reference>
<accession>A0A7S5UXZ6</accession>
<dbReference type="EMBL" id="MN988534">
    <property type="protein sequence ID" value="QIG73878.1"/>
    <property type="molecule type" value="Genomic_DNA"/>
</dbReference>
<keyword evidence="2" id="KW-0472">Membrane</keyword>
<feature type="coiled-coil region" evidence="1">
    <location>
        <begin position="25"/>
        <end position="52"/>
    </location>
</feature>
<keyword evidence="2" id="KW-1133">Transmembrane helix</keyword>
<gene>
    <name evidence="3" type="ORF">EVC06_103</name>
</gene>
<evidence type="ECO:0000313" key="4">
    <source>
        <dbReference type="Proteomes" id="UP000646667"/>
    </source>
</evidence>
<name>A0A7S5UXZ6_9CAUD</name>
<evidence type="ECO:0000313" key="3">
    <source>
        <dbReference type="EMBL" id="QIG73878.1"/>
    </source>
</evidence>
<sequence>MTKIAIYAGIILAFLAVPIGSYFIVKHYAGQVVELQQKNARLENQNQEFVNRIEFDDKIKNATKNVEPEHEAAQEQNVFIGKQIDDLIRETPSTDVANENMKKTLKALKEIAE</sequence>
<proteinExistence type="predicted"/>
<protein>
    <submittedName>
        <fullName evidence="3">Uncharacterized protein</fullName>
    </submittedName>
</protein>
<evidence type="ECO:0000256" key="2">
    <source>
        <dbReference type="SAM" id="Phobius"/>
    </source>
</evidence>
<evidence type="ECO:0000256" key="1">
    <source>
        <dbReference type="SAM" id="Coils"/>
    </source>
</evidence>
<keyword evidence="2" id="KW-0812">Transmembrane</keyword>
<dbReference type="Proteomes" id="UP000646667">
    <property type="component" value="Segment"/>
</dbReference>
<organism evidence="3 4">
    <name type="scientific">Rhizobium phage RHph_N34</name>
    <dbReference type="NCBI Taxonomy" id="2509586"/>
    <lineage>
        <taxon>Viruses</taxon>
        <taxon>Duplodnaviria</taxon>
        <taxon>Heunggongvirae</taxon>
        <taxon>Uroviricota</taxon>
        <taxon>Caudoviricetes</taxon>
        <taxon>Pootjesviridae</taxon>
        <taxon>Staniewskivirinae</taxon>
        <taxon>Trinifflemingvirus</taxon>
        <taxon>Trinifflemingvirus N34</taxon>
    </lineage>
</organism>
<keyword evidence="1" id="KW-0175">Coiled coil</keyword>